<feature type="compositionally biased region" description="Low complexity" evidence="1">
    <location>
        <begin position="324"/>
        <end position="342"/>
    </location>
</feature>
<keyword evidence="2" id="KW-0472">Membrane</keyword>
<feature type="compositionally biased region" description="Low complexity" evidence="1">
    <location>
        <begin position="171"/>
        <end position="220"/>
    </location>
</feature>
<proteinExistence type="predicted"/>
<feature type="region of interest" description="Disordered" evidence="1">
    <location>
        <begin position="697"/>
        <end position="717"/>
    </location>
</feature>
<feature type="region of interest" description="Disordered" evidence="1">
    <location>
        <begin position="785"/>
        <end position="836"/>
    </location>
</feature>
<feature type="transmembrane region" description="Helical" evidence="2">
    <location>
        <begin position="561"/>
        <end position="585"/>
    </location>
</feature>
<feature type="compositionally biased region" description="Polar residues" evidence="1">
    <location>
        <begin position="473"/>
        <end position="495"/>
    </location>
</feature>
<sequence length="859" mass="87245">MGSVVSSGPVTGEFEYPCPQSSPLAVPRPLVPSPLSVPHDSLYLAYGSDAALLVCRGGGAPPTAVVPSFPVVNFRRTETNISVAVPVEIPQNVTVPVNGTSPAPQSSLAPSSTGAVYNSTSLSLSVTSGASTPSADPSSATKAAAGWYQVTSRPAVILTCREGPVAPTDPVEPVSSESEAASTPTSPSSVARTSAAPASTTPVTTSAVSASKAAPSVPVDKPVPDPPASETSVQSASPVNVPSSVESTSTPVSKAPTSVAQKPTSIAQKPGLPSEPAQPTSPELGQSSPVNTMSTDDGGRPQNTQPTSSAGDKDHDSGGDGGKPAPSSTSPSQSPSASGPISTHSTENASPDPGNGSSSTSDSHVTSSPSAPQSSSAAPVSSKPAQGASPASAGAGTGAGASAPASPSSQAGTNSSPPRSSPVSGTPPAEAAASDPSLDSTGTDRLPDSEHASSIGGASAAGNAKAKGPPSVTGETNTAPPDITSTSTITDQPESTFARPVSIPVTTGGSTVLTAPPFITSLATSTEPNGVVTTITHIIANPTNGLSQDLQRHSFFDNHGAVIGVFLAVGIVTSLAGAVLLWLCCRRRKEKKAHRLESQSPTLPSHDPFLDPVEEPRMSMIADRRSAIDWTESTSGAASPAATTTTTIRPGFDVAGSAHVYPHINDSYDGPFSDYHQVHARHLATYAMPDVSREDVRFQSHSRARSTPSLYPPSVIDDTADSLYEREMRAKPPPSPRNTVESSHFRALSADAAMMTGVGAGAGIGICTAITSDYVPIQRGNVTTPTDYEPASLTPPMSVSSHMTSQLESPTTPTSPSMGHNTPPDEALQRKLPPLKQVAAGAFLRRTYSKAGIRREQRE</sequence>
<feature type="compositionally biased region" description="Polar residues" evidence="1">
    <location>
        <begin position="277"/>
        <end position="307"/>
    </location>
</feature>
<feature type="compositionally biased region" description="Polar residues" evidence="1">
    <location>
        <begin position="414"/>
        <end position="424"/>
    </location>
</feature>
<feature type="compositionally biased region" description="Low complexity" evidence="1">
    <location>
        <begin position="228"/>
        <end position="253"/>
    </location>
</feature>
<evidence type="ECO:0000256" key="1">
    <source>
        <dbReference type="SAM" id="MobiDB-lite"/>
    </source>
</evidence>
<protein>
    <submittedName>
        <fullName evidence="3">Uncharacterized protein</fullName>
    </submittedName>
</protein>
<evidence type="ECO:0000313" key="4">
    <source>
        <dbReference type="Proteomes" id="UP000298327"/>
    </source>
</evidence>
<dbReference type="EMBL" id="SEOQ01000222">
    <property type="protein sequence ID" value="TFY66741.1"/>
    <property type="molecule type" value="Genomic_DNA"/>
</dbReference>
<organism evidence="3 4">
    <name type="scientific">Dentipellis fragilis</name>
    <dbReference type="NCBI Taxonomy" id="205917"/>
    <lineage>
        <taxon>Eukaryota</taxon>
        <taxon>Fungi</taxon>
        <taxon>Dikarya</taxon>
        <taxon>Basidiomycota</taxon>
        <taxon>Agaricomycotina</taxon>
        <taxon>Agaricomycetes</taxon>
        <taxon>Russulales</taxon>
        <taxon>Hericiaceae</taxon>
        <taxon>Dentipellis</taxon>
    </lineage>
</organism>
<feature type="compositionally biased region" description="Polar residues" evidence="1">
    <location>
        <begin position="795"/>
        <end position="820"/>
    </location>
</feature>
<feature type="region of interest" description="Disordered" evidence="1">
    <location>
        <begin position="163"/>
        <end position="510"/>
    </location>
</feature>
<feature type="compositionally biased region" description="Polar residues" evidence="1">
    <location>
        <begin position="699"/>
        <end position="709"/>
    </location>
</feature>
<keyword evidence="2" id="KW-1133">Transmembrane helix</keyword>
<name>A0A4Y9YYU5_9AGAM</name>
<keyword evidence="4" id="KW-1185">Reference proteome</keyword>
<evidence type="ECO:0000313" key="3">
    <source>
        <dbReference type="EMBL" id="TFY66741.1"/>
    </source>
</evidence>
<feature type="compositionally biased region" description="Low complexity" evidence="1">
    <location>
        <begin position="452"/>
        <end position="471"/>
    </location>
</feature>
<dbReference type="AlphaFoldDB" id="A0A4Y9YYU5"/>
<reference evidence="3 4" key="1">
    <citation type="submission" date="2019-02" db="EMBL/GenBank/DDBJ databases">
        <title>Genome sequencing of the rare red list fungi Dentipellis fragilis.</title>
        <authorList>
            <person name="Buettner E."/>
            <person name="Kellner H."/>
        </authorList>
    </citation>
    <scope>NUCLEOTIDE SEQUENCE [LARGE SCALE GENOMIC DNA]</scope>
    <source>
        <strain evidence="3 4">DSM 105465</strain>
    </source>
</reference>
<feature type="compositionally biased region" description="Polar residues" evidence="1">
    <location>
        <begin position="255"/>
        <end position="267"/>
    </location>
</feature>
<comment type="caution">
    <text evidence="3">The sequence shown here is derived from an EMBL/GenBank/DDBJ whole genome shotgun (WGS) entry which is preliminary data.</text>
</comment>
<dbReference type="OrthoDB" id="3250803at2759"/>
<dbReference type="Proteomes" id="UP000298327">
    <property type="component" value="Unassembled WGS sequence"/>
</dbReference>
<dbReference type="STRING" id="205917.A0A4Y9YYU5"/>
<accession>A0A4Y9YYU5</accession>
<feature type="compositionally biased region" description="Low complexity" evidence="1">
    <location>
        <begin position="350"/>
        <end position="413"/>
    </location>
</feature>
<evidence type="ECO:0000256" key="2">
    <source>
        <dbReference type="SAM" id="Phobius"/>
    </source>
</evidence>
<gene>
    <name evidence="3" type="ORF">EVG20_g4357</name>
</gene>
<keyword evidence="2" id="KW-0812">Transmembrane</keyword>